<comment type="similarity">
    <text evidence="3 8">Belongs to the glyoxalase I family.</text>
</comment>
<sequence length="159" mass="18413">MSTDTSKYVFNHTMLRVKDAKKSLDFYTQVLGMKLVHQKDFESSKFTLYFLAYTEEKIPEAKEERSAWVFSRPGMLELTHNWGTENDDSFEGYHNGNKEPRGFGHIAIAVDNVEKACERFDTLNVNFVKRPEDGSMKDIAFITDPDGYWIEIIPSRLSL</sequence>
<comment type="caution">
    <text evidence="10">The sequence shown here is derived from an EMBL/GenBank/DDBJ whole genome shotgun (WGS) entry which is preliminary data.</text>
</comment>
<dbReference type="PROSITE" id="PS00935">
    <property type="entry name" value="GLYOXALASE_I_2"/>
    <property type="match status" value="1"/>
</dbReference>
<accession>A0ABR2WDR2</accession>
<dbReference type="InterPro" id="IPR018146">
    <property type="entry name" value="Glyoxalase_1_CS"/>
</dbReference>
<keyword evidence="5 8" id="KW-0479">Metal-binding</keyword>
<dbReference type="Proteomes" id="UP001479436">
    <property type="component" value="Unassembled WGS sequence"/>
</dbReference>
<organism evidence="10 11">
    <name type="scientific">Basidiobolus ranarum</name>
    <dbReference type="NCBI Taxonomy" id="34480"/>
    <lineage>
        <taxon>Eukaryota</taxon>
        <taxon>Fungi</taxon>
        <taxon>Fungi incertae sedis</taxon>
        <taxon>Zoopagomycota</taxon>
        <taxon>Entomophthoromycotina</taxon>
        <taxon>Basidiobolomycetes</taxon>
        <taxon>Basidiobolales</taxon>
        <taxon>Basidiobolaceae</taxon>
        <taxon>Basidiobolus</taxon>
    </lineage>
</organism>
<evidence type="ECO:0000256" key="2">
    <source>
        <dbReference type="ARBA" id="ARBA00005008"/>
    </source>
</evidence>
<dbReference type="PROSITE" id="PS00934">
    <property type="entry name" value="GLYOXALASE_I_1"/>
    <property type="match status" value="1"/>
</dbReference>
<evidence type="ECO:0000256" key="6">
    <source>
        <dbReference type="ARBA" id="ARBA00022833"/>
    </source>
</evidence>
<comment type="pathway">
    <text evidence="2 8">Secondary metabolite metabolism; methylglyoxal degradation; (R)-lactate from methylglyoxal: step 1/2.</text>
</comment>
<evidence type="ECO:0000259" key="9">
    <source>
        <dbReference type="PROSITE" id="PS51819"/>
    </source>
</evidence>
<dbReference type="InterPro" id="IPR037523">
    <property type="entry name" value="VOC_core"/>
</dbReference>
<evidence type="ECO:0000313" key="11">
    <source>
        <dbReference type="Proteomes" id="UP001479436"/>
    </source>
</evidence>
<dbReference type="InterPro" id="IPR004361">
    <property type="entry name" value="Glyoxalase_1"/>
</dbReference>
<dbReference type="Pfam" id="PF00903">
    <property type="entry name" value="Glyoxalase"/>
    <property type="match status" value="1"/>
</dbReference>
<evidence type="ECO:0000256" key="1">
    <source>
        <dbReference type="ARBA" id="ARBA00001947"/>
    </source>
</evidence>
<name>A0ABR2WDR2_9FUNG</name>
<evidence type="ECO:0000256" key="3">
    <source>
        <dbReference type="ARBA" id="ARBA00010363"/>
    </source>
</evidence>
<evidence type="ECO:0000256" key="8">
    <source>
        <dbReference type="RuleBase" id="RU361179"/>
    </source>
</evidence>
<dbReference type="EMBL" id="JASJQH010003425">
    <property type="protein sequence ID" value="KAK9759635.1"/>
    <property type="molecule type" value="Genomic_DNA"/>
</dbReference>
<reference evidence="10 11" key="1">
    <citation type="submission" date="2023-04" db="EMBL/GenBank/DDBJ databases">
        <title>Genome of Basidiobolus ranarum AG-B5.</title>
        <authorList>
            <person name="Stajich J.E."/>
            <person name="Carter-House D."/>
            <person name="Gryganskyi A."/>
        </authorList>
    </citation>
    <scope>NUCLEOTIDE SEQUENCE [LARGE SCALE GENOMIC DNA]</scope>
    <source>
        <strain evidence="10 11">AG-B5</strain>
    </source>
</reference>
<comment type="function">
    <text evidence="8">Catalyzes the conversion of hemimercaptal, formed from methylglyoxal and glutathione, to S-lactoylglutathione.</text>
</comment>
<evidence type="ECO:0000256" key="7">
    <source>
        <dbReference type="ARBA" id="ARBA00023239"/>
    </source>
</evidence>
<dbReference type="PANTHER" id="PTHR10374:SF30">
    <property type="entry name" value="LACTOYLGLUTATHIONE LYASE"/>
    <property type="match status" value="1"/>
</dbReference>
<dbReference type="NCBIfam" id="TIGR00068">
    <property type="entry name" value="glyox_I"/>
    <property type="match status" value="1"/>
</dbReference>
<dbReference type="SUPFAM" id="SSF54593">
    <property type="entry name" value="Glyoxalase/Bleomycin resistance protein/Dihydroxybiphenyl dioxygenase"/>
    <property type="match status" value="1"/>
</dbReference>
<dbReference type="Gene3D" id="3.10.180.10">
    <property type="entry name" value="2,3-Dihydroxybiphenyl 1,2-Dioxygenase, domain 1"/>
    <property type="match status" value="1"/>
</dbReference>
<comment type="cofactor">
    <cofactor evidence="1 8">
        <name>Zn(2+)</name>
        <dbReference type="ChEBI" id="CHEBI:29105"/>
    </cofactor>
</comment>
<evidence type="ECO:0000256" key="4">
    <source>
        <dbReference type="ARBA" id="ARBA00012081"/>
    </source>
</evidence>
<keyword evidence="7 8" id="KW-0456">Lyase</keyword>
<dbReference type="InterPro" id="IPR004360">
    <property type="entry name" value="Glyas_Fos-R_dOase_dom"/>
</dbReference>
<dbReference type="PANTHER" id="PTHR10374">
    <property type="entry name" value="LACTOYLGLUTATHIONE LYASE GLYOXALASE I"/>
    <property type="match status" value="1"/>
</dbReference>
<dbReference type="PROSITE" id="PS51819">
    <property type="entry name" value="VOC"/>
    <property type="match status" value="1"/>
</dbReference>
<feature type="domain" description="VOC" evidence="9">
    <location>
        <begin position="9"/>
        <end position="155"/>
    </location>
</feature>
<dbReference type="GO" id="GO:0004462">
    <property type="term" value="F:lactoylglutathione lyase activity"/>
    <property type="evidence" value="ECO:0007669"/>
    <property type="project" value="UniProtKB-EC"/>
</dbReference>
<evidence type="ECO:0000256" key="5">
    <source>
        <dbReference type="ARBA" id="ARBA00022723"/>
    </source>
</evidence>
<comment type="catalytic activity">
    <reaction evidence="8">
        <text>(R)-S-lactoylglutathione = methylglyoxal + glutathione</text>
        <dbReference type="Rhea" id="RHEA:19069"/>
        <dbReference type="ChEBI" id="CHEBI:17158"/>
        <dbReference type="ChEBI" id="CHEBI:57474"/>
        <dbReference type="ChEBI" id="CHEBI:57925"/>
        <dbReference type="EC" id="4.4.1.5"/>
    </reaction>
</comment>
<evidence type="ECO:0000313" key="10">
    <source>
        <dbReference type="EMBL" id="KAK9759635.1"/>
    </source>
</evidence>
<dbReference type="CDD" id="cd07233">
    <property type="entry name" value="GlxI_Zn"/>
    <property type="match status" value="1"/>
</dbReference>
<gene>
    <name evidence="10" type="primary">GLO1</name>
    <name evidence="10" type="ORF">K7432_017171</name>
</gene>
<keyword evidence="11" id="KW-1185">Reference proteome</keyword>
<proteinExistence type="inferred from homology"/>
<dbReference type="EC" id="4.4.1.5" evidence="4 8"/>
<protein>
    <recommendedName>
        <fullName evidence="4 8">Lactoylglutathione lyase</fullName>
        <ecNumber evidence="4 8">4.4.1.5</ecNumber>
    </recommendedName>
    <alternativeName>
        <fullName evidence="8">Glyoxalase I</fullName>
    </alternativeName>
</protein>
<keyword evidence="6 8" id="KW-0862">Zinc</keyword>
<dbReference type="InterPro" id="IPR029068">
    <property type="entry name" value="Glyas_Bleomycin-R_OHBP_Dase"/>
</dbReference>